<evidence type="ECO:0008006" key="3">
    <source>
        <dbReference type="Google" id="ProtNLM"/>
    </source>
</evidence>
<name>A0ABS5A9K6_9PSEU</name>
<comment type="caution">
    <text evidence="1">The sequence shown here is derived from an EMBL/GenBank/DDBJ whole genome shotgun (WGS) entry which is preliminary data.</text>
</comment>
<sequence>MDLPENQVLAEPEWHARRAAHLARIRPWTDGHRQRRLREEKHPVLDFMFTYYSFKPAQLERWHPGPGLTLAGPSAREYLRWPAYHEVDGGVALDPAAFPPARRRTASFVGALLSATASRPPRLGCFGLHEWAMVYRTRPEEVRHVGWPLRLGHEGTDALVERSQVRCSHFDAFRFFTEPARPRNTLQPTRESQLELEQPGCLHAGMDLFRWAYKLAPHTPSALIADCFELALDIRELDMRASPYDLAPLGYQPVRIETTEGRTEYVRMQSAFSQRGAPLRAQLVDLCRTLLGWPCPDRDDHEKFPETAPTLHAP</sequence>
<proteinExistence type="predicted"/>
<organism evidence="1 2">
    <name type="scientific">Crossiella equi</name>
    <dbReference type="NCBI Taxonomy" id="130796"/>
    <lineage>
        <taxon>Bacteria</taxon>
        <taxon>Bacillati</taxon>
        <taxon>Actinomycetota</taxon>
        <taxon>Actinomycetes</taxon>
        <taxon>Pseudonocardiales</taxon>
        <taxon>Pseudonocardiaceae</taxon>
        <taxon>Crossiella</taxon>
    </lineage>
</organism>
<reference evidence="1 2" key="1">
    <citation type="submission" date="2021-03" db="EMBL/GenBank/DDBJ databases">
        <title>Sequencing the genomes of 1000 actinobacteria strains.</title>
        <authorList>
            <person name="Klenk H.-P."/>
        </authorList>
    </citation>
    <scope>NUCLEOTIDE SEQUENCE [LARGE SCALE GENOMIC DNA]</scope>
    <source>
        <strain evidence="1 2">DSM 44580</strain>
    </source>
</reference>
<dbReference type="Proteomes" id="UP001519363">
    <property type="component" value="Unassembled WGS sequence"/>
</dbReference>
<evidence type="ECO:0000313" key="2">
    <source>
        <dbReference type="Proteomes" id="UP001519363"/>
    </source>
</evidence>
<accession>A0ABS5A9K6</accession>
<protein>
    <recommendedName>
        <fullName evidence="3">3-methyladenine DNA glycosylase</fullName>
    </recommendedName>
</protein>
<evidence type="ECO:0000313" key="1">
    <source>
        <dbReference type="EMBL" id="MBP2472977.1"/>
    </source>
</evidence>
<dbReference type="EMBL" id="JAGIOO010000001">
    <property type="protein sequence ID" value="MBP2472977.1"/>
    <property type="molecule type" value="Genomic_DNA"/>
</dbReference>
<keyword evidence="2" id="KW-1185">Reference proteome</keyword>
<gene>
    <name evidence="1" type="ORF">JOF53_001849</name>
</gene>